<keyword evidence="3" id="KW-0010">Activator</keyword>
<comment type="caution">
    <text evidence="7">The sequence shown here is derived from an EMBL/GenBank/DDBJ whole genome shotgun (WGS) entry which is preliminary data.</text>
</comment>
<keyword evidence="1" id="KW-0805">Transcription regulation</keyword>
<dbReference type="PROSITE" id="PS00041">
    <property type="entry name" value="HTH_ARAC_FAMILY_1"/>
    <property type="match status" value="1"/>
</dbReference>
<keyword evidence="4" id="KW-0804">Transcription</keyword>
<organism evidence="7 8">
    <name type="scientific">Streptomyces capillispiralis</name>
    <dbReference type="NCBI Taxonomy" id="68182"/>
    <lineage>
        <taxon>Bacteria</taxon>
        <taxon>Bacillati</taxon>
        <taxon>Actinomycetota</taxon>
        <taxon>Actinomycetes</taxon>
        <taxon>Kitasatosporales</taxon>
        <taxon>Streptomycetaceae</taxon>
        <taxon>Streptomyces</taxon>
    </lineage>
</organism>
<protein>
    <submittedName>
        <fullName evidence="7">AraC family transcriptional regulator</fullName>
    </submittedName>
</protein>
<dbReference type="Pfam" id="PF12833">
    <property type="entry name" value="HTH_18"/>
    <property type="match status" value="1"/>
</dbReference>
<name>A0A561TL82_9ACTN</name>
<dbReference type="PROSITE" id="PS01124">
    <property type="entry name" value="HTH_ARAC_FAMILY_2"/>
    <property type="match status" value="1"/>
</dbReference>
<keyword evidence="8" id="KW-1185">Reference proteome</keyword>
<dbReference type="SUPFAM" id="SSF46689">
    <property type="entry name" value="Homeodomain-like"/>
    <property type="match status" value="2"/>
</dbReference>
<dbReference type="Pfam" id="PF12852">
    <property type="entry name" value="Cupin_6"/>
    <property type="match status" value="1"/>
</dbReference>
<dbReference type="GO" id="GO:0043565">
    <property type="term" value="F:sequence-specific DNA binding"/>
    <property type="evidence" value="ECO:0007669"/>
    <property type="project" value="InterPro"/>
</dbReference>
<dbReference type="RefSeq" id="WP_145869600.1">
    <property type="nucleotide sequence ID" value="NZ_BNCE01000017.1"/>
</dbReference>
<dbReference type="PANTHER" id="PTHR46796:SF7">
    <property type="entry name" value="ARAC FAMILY TRANSCRIPTIONAL REGULATOR"/>
    <property type="match status" value="1"/>
</dbReference>
<dbReference type="InterPro" id="IPR050204">
    <property type="entry name" value="AraC_XylS_family_regulators"/>
</dbReference>
<evidence type="ECO:0000256" key="1">
    <source>
        <dbReference type="ARBA" id="ARBA00023015"/>
    </source>
</evidence>
<dbReference type="InterPro" id="IPR018060">
    <property type="entry name" value="HTH_AraC"/>
</dbReference>
<evidence type="ECO:0000256" key="5">
    <source>
        <dbReference type="SAM" id="MobiDB-lite"/>
    </source>
</evidence>
<dbReference type="Gene3D" id="1.10.10.60">
    <property type="entry name" value="Homeodomain-like"/>
    <property type="match status" value="2"/>
</dbReference>
<dbReference type="InterPro" id="IPR018062">
    <property type="entry name" value="HTH_AraC-typ_CS"/>
</dbReference>
<reference evidence="7 8" key="1">
    <citation type="submission" date="2019-06" db="EMBL/GenBank/DDBJ databases">
        <title>Sequencing the genomes of 1000 actinobacteria strains.</title>
        <authorList>
            <person name="Klenk H.-P."/>
        </authorList>
    </citation>
    <scope>NUCLEOTIDE SEQUENCE [LARGE SCALE GENOMIC DNA]</scope>
    <source>
        <strain evidence="7 8">DSM 41695</strain>
    </source>
</reference>
<keyword evidence="2" id="KW-0238">DNA-binding</keyword>
<dbReference type="GO" id="GO:0003700">
    <property type="term" value="F:DNA-binding transcription factor activity"/>
    <property type="evidence" value="ECO:0007669"/>
    <property type="project" value="InterPro"/>
</dbReference>
<evidence type="ECO:0000256" key="2">
    <source>
        <dbReference type="ARBA" id="ARBA00023125"/>
    </source>
</evidence>
<dbReference type="PANTHER" id="PTHR46796">
    <property type="entry name" value="HTH-TYPE TRANSCRIPTIONAL ACTIVATOR RHAS-RELATED"/>
    <property type="match status" value="1"/>
</dbReference>
<evidence type="ECO:0000313" key="7">
    <source>
        <dbReference type="EMBL" id="TWF87897.1"/>
    </source>
</evidence>
<feature type="domain" description="HTH araC/xylS-type" evidence="6">
    <location>
        <begin position="208"/>
        <end position="306"/>
    </location>
</feature>
<proteinExistence type="predicted"/>
<dbReference type="EMBL" id="VIWV01000001">
    <property type="protein sequence ID" value="TWF87897.1"/>
    <property type="molecule type" value="Genomic_DNA"/>
</dbReference>
<dbReference type="InterPro" id="IPR032783">
    <property type="entry name" value="AraC_lig"/>
</dbReference>
<accession>A0A561TL82</accession>
<feature type="compositionally biased region" description="Basic residues" evidence="5">
    <location>
        <begin position="306"/>
        <end position="320"/>
    </location>
</feature>
<dbReference type="SMART" id="SM00342">
    <property type="entry name" value="HTH_ARAC"/>
    <property type="match status" value="1"/>
</dbReference>
<dbReference type="AlphaFoldDB" id="A0A561TL82"/>
<evidence type="ECO:0000256" key="3">
    <source>
        <dbReference type="ARBA" id="ARBA00023159"/>
    </source>
</evidence>
<evidence type="ECO:0000256" key="4">
    <source>
        <dbReference type="ARBA" id="ARBA00023163"/>
    </source>
</evidence>
<gene>
    <name evidence="7" type="ORF">FHX78_114915</name>
</gene>
<sequence>MHDDVLSEVLRPLWLIDVFHSMWQAGGTWGVKGHDDNCAIVHYMIENGCVIGFGDDSTPVELHQGDLAIFPHGTAHSFAAEHGVQTTPLSALVPHCRPGESDVVRVGTPPYGTRMLCASLHYSAIGEPGLYKALPQIIVLRRHMLEGEPLLLRTLDSLPCEIRRTAPGTRLVTLRAFETVFVLSLRIAMEQLAEESPALRALHHPGISRALMAIHGSYAEPWTVESLSREAGMSRSVFAQLFRELVGEPPMRHLTVRRLQEARRLLTDTSVPQQDIAQRIGYRSQVGFHLAFRKEFDTTPGEYRTRQTRPPHRPTNRRRTHPEGPGRA</sequence>
<dbReference type="Proteomes" id="UP000316603">
    <property type="component" value="Unassembled WGS sequence"/>
</dbReference>
<evidence type="ECO:0000259" key="6">
    <source>
        <dbReference type="PROSITE" id="PS01124"/>
    </source>
</evidence>
<dbReference type="SUPFAM" id="SSF51215">
    <property type="entry name" value="Regulatory protein AraC"/>
    <property type="match status" value="1"/>
</dbReference>
<evidence type="ECO:0000313" key="8">
    <source>
        <dbReference type="Proteomes" id="UP000316603"/>
    </source>
</evidence>
<feature type="region of interest" description="Disordered" evidence="5">
    <location>
        <begin position="297"/>
        <end position="328"/>
    </location>
</feature>
<dbReference type="OrthoDB" id="241790at2"/>
<dbReference type="InterPro" id="IPR037923">
    <property type="entry name" value="HTH-like"/>
</dbReference>
<dbReference type="InterPro" id="IPR009057">
    <property type="entry name" value="Homeodomain-like_sf"/>
</dbReference>